<dbReference type="Proteomes" id="UP000247973">
    <property type="component" value="Unassembled WGS sequence"/>
</dbReference>
<dbReference type="InterPro" id="IPR013780">
    <property type="entry name" value="Glyco_hydro_b"/>
</dbReference>
<proteinExistence type="inferred from homology"/>
<dbReference type="InterPro" id="IPR013783">
    <property type="entry name" value="Ig-like_fold"/>
</dbReference>
<organism evidence="3 4">
    <name type="scientific">Dysgonomonas alginatilytica</name>
    <dbReference type="NCBI Taxonomy" id="1605892"/>
    <lineage>
        <taxon>Bacteria</taxon>
        <taxon>Pseudomonadati</taxon>
        <taxon>Bacteroidota</taxon>
        <taxon>Bacteroidia</taxon>
        <taxon>Bacteroidales</taxon>
        <taxon>Dysgonomonadaceae</taxon>
        <taxon>Dysgonomonas</taxon>
    </lineage>
</organism>
<sequence>MKNRYTFLAVALCSFFFISCDDYYDTKNDPITYGDTYLSLDLNTDKAVYKPGETVHFSLKDNPGNNLKVRYSYLGEVLKEENLSGKSWTWVAPSDDFKGYLVDIYESAGGKEIIHQSISIDVSSDWKKFPRYGFLSGYGKLSDSQIEKNIEVLNRYRINGIQFYDWMNDHQRPLAGTVENPAATWIDLIGRTNYLSTVKGYISAAHNKGMKATFYNLAFGALSNAAADGVKEEWYIFKDADHNEKDNHHLDAPFRSSIYLTNPANTEWLNYLIQRNKDVYSVFDFDGYHIDQLGDRGTVYDYNGNVIKLQNTYKLFIAAMKQANPTKSLVMNAVNQFGQEESIAKSDVDFLYTEVWDPNKSFEQLVQIIQNNDAYTNNTKRTVLAAYMNYDKSNSAGFVNAPGVLLTNAVIFSFGASHLELGEHYLANEYFPNSNLQMKTELRQSMITYYDFLVAYQNILRDGGTFTSYNLQCTNSKMTLNSWPAQQGNVAVVGKRFTDKDVLHLINFTNANTMEWRDKNGTQAEPTLIADTELKLVAAKSVKNIWVASPDTNKGVAQKIAFNQTGNEVVFNLPSLKYWDMIVVEYQ</sequence>
<dbReference type="CDD" id="cd14745">
    <property type="entry name" value="GH66"/>
    <property type="match status" value="1"/>
</dbReference>
<protein>
    <submittedName>
        <fullName evidence="3">Dextranase</fullName>
    </submittedName>
</protein>
<keyword evidence="2" id="KW-0732">Signal</keyword>
<name>A0A2V3PN10_9BACT</name>
<dbReference type="OrthoDB" id="9778932at2"/>
<keyword evidence="4" id="KW-1185">Reference proteome</keyword>
<dbReference type="AlphaFoldDB" id="A0A2V3PN10"/>
<dbReference type="InterPro" id="IPR025092">
    <property type="entry name" value="Glyco_hydro_66"/>
</dbReference>
<dbReference type="Gene3D" id="3.20.20.80">
    <property type="entry name" value="Glycosidases"/>
    <property type="match status" value="1"/>
</dbReference>
<evidence type="ECO:0000313" key="4">
    <source>
        <dbReference type="Proteomes" id="UP000247973"/>
    </source>
</evidence>
<evidence type="ECO:0000256" key="2">
    <source>
        <dbReference type="ARBA" id="ARBA00022729"/>
    </source>
</evidence>
<gene>
    <name evidence="3" type="ORF">CLV62_11670</name>
</gene>
<dbReference type="PROSITE" id="PS51257">
    <property type="entry name" value="PROKAR_LIPOPROTEIN"/>
    <property type="match status" value="1"/>
</dbReference>
<dbReference type="Pfam" id="PF13199">
    <property type="entry name" value="Glyco_hydro_66"/>
    <property type="match status" value="1"/>
</dbReference>
<evidence type="ECO:0000313" key="3">
    <source>
        <dbReference type="EMBL" id="PXV63029.1"/>
    </source>
</evidence>
<reference evidence="3 4" key="1">
    <citation type="submission" date="2018-03" db="EMBL/GenBank/DDBJ databases">
        <title>Genomic Encyclopedia of Archaeal and Bacterial Type Strains, Phase II (KMG-II): from individual species to whole genera.</title>
        <authorList>
            <person name="Goeker M."/>
        </authorList>
    </citation>
    <scope>NUCLEOTIDE SEQUENCE [LARGE SCALE GENOMIC DNA]</scope>
    <source>
        <strain evidence="3 4">DSM 100214</strain>
    </source>
</reference>
<comment type="caution">
    <text evidence="3">The sequence shown here is derived from an EMBL/GenBank/DDBJ whole genome shotgun (WGS) entry which is preliminary data.</text>
</comment>
<comment type="similarity">
    <text evidence="1">Belongs to the glycosyl hydrolase 66 family.</text>
</comment>
<dbReference type="RefSeq" id="WP_110311175.1">
    <property type="nucleotide sequence ID" value="NZ_QICL01000016.1"/>
</dbReference>
<evidence type="ECO:0000256" key="1">
    <source>
        <dbReference type="ARBA" id="ARBA00010837"/>
    </source>
</evidence>
<dbReference type="Gene3D" id="2.60.40.1180">
    <property type="entry name" value="Golgi alpha-mannosidase II"/>
    <property type="match status" value="1"/>
</dbReference>
<dbReference type="EMBL" id="QICL01000016">
    <property type="protein sequence ID" value="PXV63029.1"/>
    <property type="molecule type" value="Genomic_DNA"/>
</dbReference>
<dbReference type="Gene3D" id="2.60.40.10">
    <property type="entry name" value="Immunoglobulins"/>
    <property type="match status" value="1"/>
</dbReference>
<accession>A0A2V3PN10</accession>